<comment type="caution">
    <text evidence="1">The sequence shown here is derived from an EMBL/GenBank/DDBJ whole genome shotgun (WGS) entry which is preliminary data.</text>
</comment>
<accession>A0A392QIZ3</accession>
<feature type="non-terminal residue" evidence="1">
    <location>
        <position position="54"/>
    </location>
</feature>
<dbReference type="AlphaFoldDB" id="A0A392QIZ3"/>
<dbReference type="EMBL" id="LXQA010138647">
    <property type="protein sequence ID" value="MCI23929.1"/>
    <property type="molecule type" value="Genomic_DNA"/>
</dbReference>
<keyword evidence="2" id="KW-1185">Reference proteome</keyword>
<protein>
    <submittedName>
        <fullName evidence="1">Uncharacterized protein</fullName>
    </submittedName>
</protein>
<organism evidence="1 2">
    <name type="scientific">Trifolium medium</name>
    <dbReference type="NCBI Taxonomy" id="97028"/>
    <lineage>
        <taxon>Eukaryota</taxon>
        <taxon>Viridiplantae</taxon>
        <taxon>Streptophyta</taxon>
        <taxon>Embryophyta</taxon>
        <taxon>Tracheophyta</taxon>
        <taxon>Spermatophyta</taxon>
        <taxon>Magnoliopsida</taxon>
        <taxon>eudicotyledons</taxon>
        <taxon>Gunneridae</taxon>
        <taxon>Pentapetalae</taxon>
        <taxon>rosids</taxon>
        <taxon>fabids</taxon>
        <taxon>Fabales</taxon>
        <taxon>Fabaceae</taxon>
        <taxon>Papilionoideae</taxon>
        <taxon>50 kb inversion clade</taxon>
        <taxon>NPAAA clade</taxon>
        <taxon>Hologalegina</taxon>
        <taxon>IRL clade</taxon>
        <taxon>Trifolieae</taxon>
        <taxon>Trifolium</taxon>
    </lineage>
</organism>
<dbReference type="Proteomes" id="UP000265520">
    <property type="component" value="Unassembled WGS sequence"/>
</dbReference>
<evidence type="ECO:0000313" key="1">
    <source>
        <dbReference type="EMBL" id="MCI23929.1"/>
    </source>
</evidence>
<sequence length="54" mass="6388">MRKKGIFAEERDLRERTEIREIRERRWSMVEGRCGGLRRLAAVASLAWICVAVR</sequence>
<reference evidence="1 2" key="1">
    <citation type="journal article" date="2018" name="Front. Plant Sci.">
        <title>Red Clover (Trifolium pratense) and Zigzag Clover (T. medium) - A Picture of Genomic Similarities and Differences.</title>
        <authorList>
            <person name="Dluhosova J."/>
            <person name="Istvanek J."/>
            <person name="Nedelnik J."/>
            <person name="Repkova J."/>
        </authorList>
    </citation>
    <scope>NUCLEOTIDE SEQUENCE [LARGE SCALE GENOMIC DNA]</scope>
    <source>
        <strain evidence="2">cv. 10/8</strain>
        <tissue evidence="1">Leaf</tissue>
    </source>
</reference>
<evidence type="ECO:0000313" key="2">
    <source>
        <dbReference type="Proteomes" id="UP000265520"/>
    </source>
</evidence>
<name>A0A392QIZ3_9FABA</name>
<proteinExistence type="predicted"/>